<organism evidence="2 3">
    <name type="scientific">Guyanagaster necrorhizus</name>
    <dbReference type="NCBI Taxonomy" id="856835"/>
    <lineage>
        <taxon>Eukaryota</taxon>
        <taxon>Fungi</taxon>
        <taxon>Dikarya</taxon>
        <taxon>Basidiomycota</taxon>
        <taxon>Agaricomycotina</taxon>
        <taxon>Agaricomycetes</taxon>
        <taxon>Agaricomycetidae</taxon>
        <taxon>Agaricales</taxon>
        <taxon>Marasmiineae</taxon>
        <taxon>Physalacriaceae</taxon>
        <taxon>Guyanagaster</taxon>
    </lineage>
</organism>
<comment type="caution">
    <text evidence="2">The sequence shown here is derived from an EMBL/GenBank/DDBJ whole genome shotgun (WGS) entry which is preliminary data.</text>
</comment>
<evidence type="ECO:0000313" key="3">
    <source>
        <dbReference type="Proteomes" id="UP000812287"/>
    </source>
</evidence>
<reference evidence="2" key="1">
    <citation type="submission" date="2020-11" db="EMBL/GenBank/DDBJ databases">
        <title>Adaptations for nitrogen fixation in a non-lichenized fungal sporocarp promotes dispersal by wood-feeding termites.</title>
        <authorList>
            <consortium name="DOE Joint Genome Institute"/>
            <person name="Koch R.A."/>
            <person name="Yoon G."/>
            <person name="Arayal U."/>
            <person name="Lail K."/>
            <person name="Amirebrahimi M."/>
            <person name="Labutti K."/>
            <person name="Lipzen A."/>
            <person name="Riley R."/>
            <person name="Barry K."/>
            <person name="Henrissat B."/>
            <person name="Grigoriev I.V."/>
            <person name="Herr J.R."/>
            <person name="Aime M.C."/>
        </authorList>
    </citation>
    <scope>NUCLEOTIDE SEQUENCE</scope>
    <source>
        <strain evidence="2">MCA 3950</strain>
    </source>
</reference>
<accession>A0A9P7VR22</accession>
<keyword evidence="3" id="KW-1185">Reference proteome</keyword>
<evidence type="ECO:0000256" key="1">
    <source>
        <dbReference type="SAM" id="MobiDB-lite"/>
    </source>
</evidence>
<evidence type="ECO:0000313" key="2">
    <source>
        <dbReference type="EMBL" id="KAG7445135.1"/>
    </source>
</evidence>
<proteinExistence type="predicted"/>
<dbReference type="GeneID" id="66099637"/>
<dbReference type="RefSeq" id="XP_043038635.1">
    <property type="nucleotide sequence ID" value="XM_043177350.1"/>
</dbReference>
<feature type="compositionally biased region" description="Basic residues" evidence="1">
    <location>
        <begin position="15"/>
        <end position="24"/>
    </location>
</feature>
<sequence>MKQIADMAGIKLSRLHYRNKRNRRRDSGTKLPRQRSFISLLPSSPLPLSCITIPVHSAGQGSPRLSNDDKEWSKCHAMFSGTEDIRNVDKCFGLTSLAHQHRKDQASQTSFVPFLFILYSSVGLDSRRQDLDDGFVSPRPRYRPASWNPVHLSVKVVLPPNDNRVSCEILVKDFAMVRLSFCCTKTPEWRSQEKKAFAAGNLVCSGAPRVEVSGSFELVIELDICTPTFSRLIADIRNDDDPRKGLIGCGSQGGTILIREVYRGLNRPSNFHSVQSVVNVFCNRKMRHSSPANRSSQSSVLNVRLVSLPILITEQRGDPPRVLTRSMRSDLNRKEVNQIPSNSIYVLDVLSDIRKNPSVGVDVDDRALACGGNWELERASPAPLALGVLAMD</sequence>
<feature type="region of interest" description="Disordered" evidence="1">
    <location>
        <begin position="15"/>
        <end position="34"/>
    </location>
</feature>
<dbReference type="AlphaFoldDB" id="A0A9P7VR22"/>
<dbReference type="Proteomes" id="UP000812287">
    <property type="component" value="Unassembled WGS sequence"/>
</dbReference>
<dbReference type="EMBL" id="MU250538">
    <property type="protein sequence ID" value="KAG7445135.1"/>
    <property type="molecule type" value="Genomic_DNA"/>
</dbReference>
<name>A0A9P7VR22_9AGAR</name>
<protein>
    <submittedName>
        <fullName evidence="2">Uncharacterized protein</fullName>
    </submittedName>
</protein>
<gene>
    <name evidence="2" type="ORF">BT62DRAFT_1007525</name>
</gene>